<name>A0ACB8EHC7_9SAUR</name>
<keyword evidence="2" id="KW-1185">Reference proteome</keyword>
<evidence type="ECO:0000313" key="2">
    <source>
        <dbReference type="Proteomes" id="UP000827872"/>
    </source>
</evidence>
<comment type="caution">
    <text evidence="1">The sequence shown here is derived from an EMBL/GenBank/DDBJ whole genome shotgun (WGS) entry which is preliminary data.</text>
</comment>
<gene>
    <name evidence="1" type="ORF">K3G42_019172</name>
</gene>
<protein>
    <submittedName>
        <fullName evidence="1">Uncharacterized protein</fullName>
    </submittedName>
</protein>
<organism evidence="1 2">
    <name type="scientific">Sphaerodactylus townsendi</name>
    <dbReference type="NCBI Taxonomy" id="933632"/>
    <lineage>
        <taxon>Eukaryota</taxon>
        <taxon>Metazoa</taxon>
        <taxon>Chordata</taxon>
        <taxon>Craniata</taxon>
        <taxon>Vertebrata</taxon>
        <taxon>Euteleostomi</taxon>
        <taxon>Lepidosauria</taxon>
        <taxon>Squamata</taxon>
        <taxon>Bifurcata</taxon>
        <taxon>Gekkota</taxon>
        <taxon>Sphaerodactylidae</taxon>
        <taxon>Sphaerodactylus</taxon>
    </lineage>
</organism>
<accession>A0ACB8EHC7</accession>
<proteinExistence type="predicted"/>
<evidence type="ECO:0000313" key="1">
    <source>
        <dbReference type="EMBL" id="KAH7992079.1"/>
    </source>
</evidence>
<reference evidence="1" key="1">
    <citation type="submission" date="2021-08" db="EMBL/GenBank/DDBJ databases">
        <title>The first chromosome-level gecko genome reveals the dynamic sex chromosomes of Neotropical dwarf geckos (Sphaerodactylidae: Sphaerodactylus).</title>
        <authorList>
            <person name="Pinto B.J."/>
            <person name="Keating S.E."/>
            <person name="Gamble T."/>
        </authorList>
    </citation>
    <scope>NUCLEOTIDE SEQUENCE</scope>
    <source>
        <strain evidence="1">TG3544</strain>
    </source>
</reference>
<dbReference type="Proteomes" id="UP000827872">
    <property type="component" value="Linkage Group LG03"/>
</dbReference>
<sequence>MAASVPARRGLFLLLLLPLSVVPSKLNIPKVLLPFTPNTRINFTLEASEGCYRWSSTRPEVASIEAVEQDTRQCSQKAIVQARSSQSIRLTSIILAEDVMTGHVLRCDAIVDIIHEIHIVSTTKELYLEDSPLQLKIQALDSEGNTFSTLAGLAFEWMIMKNPEANGVSDSHNALRTICMGYPGDLQAKY</sequence>
<dbReference type="EMBL" id="CM037616">
    <property type="protein sequence ID" value="KAH7992079.1"/>
    <property type="molecule type" value="Genomic_DNA"/>
</dbReference>